<comment type="caution">
    <text evidence="1">The sequence shown here is derived from an EMBL/GenBank/DDBJ whole genome shotgun (WGS) entry which is preliminary data.</text>
</comment>
<organism evidence="1 2">
    <name type="scientific">Nibribacter koreensis</name>
    <dbReference type="NCBI Taxonomy" id="1084519"/>
    <lineage>
        <taxon>Bacteria</taxon>
        <taxon>Pseudomonadati</taxon>
        <taxon>Bacteroidota</taxon>
        <taxon>Cytophagia</taxon>
        <taxon>Cytophagales</taxon>
        <taxon>Hymenobacteraceae</taxon>
        <taxon>Nibribacter</taxon>
    </lineage>
</organism>
<name>A0ABP8FY86_9BACT</name>
<evidence type="ECO:0000313" key="2">
    <source>
        <dbReference type="Proteomes" id="UP001501844"/>
    </source>
</evidence>
<sequence length="103" mass="12238">MYTPKDYINNFDTVQLKVGGVYNRRVYDKNRRLVKAMDGRWSFSGGVLKLHSFYMNLDDDLLRFPESVADSRYYIQTYFRKVNGLESFCIGHDLDKNCYTKVR</sequence>
<protein>
    <submittedName>
        <fullName evidence="1">Uncharacterized protein</fullName>
    </submittedName>
</protein>
<gene>
    <name evidence="1" type="ORF">GCM10023183_33040</name>
</gene>
<dbReference type="EMBL" id="BAABGX010000003">
    <property type="protein sequence ID" value="GAA4313381.1"/>
    <property type="molecule type" value="Genomic_DNA"/>
</dbReference>
<proteinExistence type="predicted"/>
<evidence type="ECO:0000313" key="1">
    <source>
        <dbReference type="EMBL" id="GAA4313381.1"/>
    </source>
</evidence>
<keyword evidence="2" id="KW-1185">Reference proteome</keyword>
<accession>A0ABP8FY86</accession>
<dbReference type="Proteomes" id="UP001501844">
    <property type="component" value="Unassembled WGS sequence"/>
</dbReference>
<reference evidence="2" key="1">
    <citation type="journal article" date="2019" name="Int. J. Syst. Evol. Microbiol.">
        <title>The Global Catalogue of Microorganisms (GCM) 10K type strain sequencing project: providing services to taxonomists for standard genome sequencing and annotation.</title>
        <authorList>
            <consortium name="The Broad Institute Genomics Platform"/>
            <consortium name="The Broad Institute Genome Sequencing Center for Infectious Disease"/>
            <person name="Wu L."/>
            <person name="Ma J."/>
        </authorList>
    </citation>
    <scope>NUCLEOTIDE SEQUENCE [LARGE SCALE GENOMIC DNA]</scope>
    <source>
        <strain evidence="2">JCM 17917</strain>
    </source>
</reference>